<dbReference type="PANTHER" id="PTHR10039:SF15">
    <property type="entry name" value="NACHT DOMAIN-CONTAINING PROTEIN"/>
    <property type="match status" value="1"/>
</dbReference>
<name>Q2GS06_CHAGB</name>
<dbReference type="PANTHER" id="PTHR10039">
    <property type="entry name" value="AMELOGENIN"/>
    <property type="match status" value="1"/>
</dbReference>
<evidence type="ECO:0000259" key="3">
    <source>
        <dbReference type="Pfam" id="PF22939"/>
    </source>
</evidence>
<evidence type="ECO:0000313" key="5">
    <source>
        <dbReference type="Proteomes" id="UP000001056"/>
    </source>
</evidence>
<evidence type="ECO:0000256" key="1">
    <source>
        <dbReference type="PROSITE-ProRule" id="PRU00023"/>
    </source>
</evidence>
<dbReference type="PROSITE" id="PS50088">
    <property type="entry name" value="ANK_REPEAT"/>
    <property type="match status" value="2"/>
</dbReference>
<dbReference type="RefSeq" id="XP_001227175.1">
    <property type="nucleotide sequence ID" value="XM_001227174.1"/>
</dbReference>
<dbReference type="Gene3D" id="1.25.40.20">
    <property type="entry name" value="Ankyrin repeat-containing domain"/>
    <property type="match status" value="1"/>
</dbReference>
<keyword evidence="2" id="KW-0732">Signal</keyword>
<proteinExistence type="predicted"/>
<dbReference type="InParanoid" id="Q2GS06"/>
<keyword evidence="5" id="KW-1185">Reference proteome</keyword>
<protein>
    <recommendedName>
        <fullName evidence="3">GPI inositol-deacylase winged helix domain-containing protein</fullName>
    </recommendedName>
</protein>
<dbReference type="AlphaFoldDB" id="Q2GS06"/>
<dbReference type="EMBL" id="CH408034">
    <property type="protein sequence ID" value="EAQ85234.1"/>
    <property type="molecule type" value="Genomic_DNA"/>
</dbReference>
<sequence length="414" mass="45825">MADSGDIAAWAALAAALLVLVVTLTQATQQYVATTPNMRKCEKSVWGPMPGHPGRRKAVDADIRSYVTAALKQNASFVDKRLPQDLLERICTKVGDGADGILHEPQSHWNRSETLPRDLYETYHRMLQGIPANIAKDAVRLLQFLVHAKRPLTLREAVEVIATQTDEEPRGLDPKRRLFREADVLRYCPGLVSVIEAYSDCGKTREELQLAHFSVKEYLLKQDQFDIKRASTVITKTCLSYLTCIEGSSFDKIEQDFPLTEYAAKNWIDYATLAQTSEDVVRATAKFLEDQSTVQDGIRSSRVTASSRPAQDPLKHPEVVRLLLEKGANVDASGGFFANALQAAIVEGHSSRFGNTLHLASYMGYIEIVRLLLDRGADVNSSGGDFDNALHVASFRGHTEIVQLLLDKGANNTL</sequence>
<dbReference type="eggNOG" id="KOG0192">
    <property type="taxonomic scope" value="Eukaryota"/>
</dbReference>
<dbReference type="SUPFAM" id="SSF48403">
    <property type="entry name" value="Ankyrin repeat"/>
    <property type="match status" value="1"/>
</dbReference>
<feature type="chain" id="PRO_5004208390" description="GPI inositol-deacylase winged helix domain-containing protein" evidence="2">
    <location>
        <begin position="28"/>
        <end position="414"/>
    </location>
</feature>
<evidence type="ECO:0000313" key="4">
    <source>
        <dbReference type="EMBL" id="EAQ85234.1"/>
    </source>
</evidence>
<feature type="signal peptide" evidence="2">
    <location>
        <begin position="1"/>
        <end position="27"/>
    </location>
</feature>
<dbReference type="OMA" id="SYKGHDK"/>
<reference evidence="5" key="1">
    <citation type="journal article" date="2015" name="Genome Announc.">
        <title>Draft genome sequence of the cellulolytic fungus Chaetomium globosum.</title>
        <authorList>
            <person name="Cuomo C.A."/>
            <person name="Untereiner W.A."/>
            <person name="Ma L.-J."/>
            <person name="Grabherr M."/>
            <person name="Birren B.W."/>
        </authorList>
    </citation>
    <scope>NUCLEOTIDE SEQUENCE [LARGE SCALE GENOMIC DNA]</scope>
    <source>
        <strain evidence="5">ATCC 6205 / CBS 148.51 / DSM 1962 / NBRC 6347 / NRRL 1970</strain>
    </source>
</reference>
<dbReference type="HOGENOM" id="CLU_663930_0_0_1"/>
<dbReference type="InterPro" id="IPR054471">
    <property type="entry name" value="GPIID_WHD"/>
</dbReference>
<dbReference type="GeneID" id="4395584"/>
<feature type="repeat" description="ANK" evidence="1">
    <location>
        <begin position="385"/>
        <end position="414"/>
    </location>
</feature>
<dbReference type="Proteomes" id="UP000001056">
    <property type="component" value="Unassembled WGS sequence"/>
</dbReference>
<organism evidence="4 5">
    <name type="scientific">Chaetomium globosum (strain ATCC 6205 / CBS 148.51 / DSM 1962 / NBRC 6347 / NRRL 1970)</name>
    <name type="common">Soil fungus</name>
    <dbReference type="NCBI Taxonomy" id="306901"/>
    <lineage>
        <taxon>Eukaryota</taxon>
        <taxon>Fungi</taxon>
        <taxon>Dikarya</taxon>
        <taxon>Ascomycota</taxon>
        <taxon>Pezizomycotina</taxon>
        <taxon>Sordariomycetes</taxon>
        <taxon>Sordariomycetidae</taxon>
        <taxon>Sordariales</taxon>
        <taxon>Chaetomiaceae</taxon>
        <taxon>Chaetomium</taxon>
    </lineage>
</organism>
<dbReference type="Pfam" id="PF22939">
    <property type="entry name" value="WHD_GPIID"/>
    <property type="match status" value="1"/>
</dbReference>
<dbReference type="InterPro" id="IPR002110">
    <property type="entry name" value="Ankyrin_rpt"/>
</dbReference>
<dbReference type="OrthoDB" id="4588974at2759"/>
<feature type="repeat" description="ANK" evidence="1">
    <location>
        <begin position="352"/>
        <end position="384"/>
    </location>
</feature>
<evidence type="ECO:0000256" key="2">
    <source>
        <dbReference type="SAM" id="SignalP"/>
    </source>
</evidence>
<accession>Q2GS06</accession>
<dbReference type="VEuPathDB" id="FungiDB:CHGG_09248"/>
<feature type="domain" description="GPI inositol-deacylase winged helix" evidence="3">
    <location>
        <begin position="125"/>
        <end position="223"/>
    </location>
</feature>
<dbReference type="SMART" id="SM00248">
    <property type="entry name" value="ANK"/>
    <property type="match status" value="3"/>
</dbReference>
<dbReference type="Pfam" id="PF12796">
    <property type="entry name" value="Ank_2"/>
    <property type="match status" value="1"/>
</dbReference>
<keyword evidence="1" id="KW-0040">ANK repeat</keyword>
<dbReference type="InterPro" id="IPR036770">
    <property type="entry name" value="Ankyrin_rpt-contain_sf"/>
</dbReference>
<dbReference type="STRING" id="306901.Q2GS06"/>
<dbReference type="PROSITE" id="PS50297">
    <property type="entry name" value="ANK_REP_REGION"/>
    <property type="match status" value="2"/>
</dbReference>
<gene>
    <name evidence="4" type="ORF">CHGG_09248</name>
</gene>